<dbReference type="PANTHER" id="PTHR47618">
    <property type="entry name" value="BIFUNCTIONAL OLIGORIBONUCLEASE AND PAP PHOSPHATASE NRNA"/>
    <property type="match status" value="1"/>
</dbReference>
<evidence type="ECO:0000313" key="3">
    <source>
        <dbReference type="EMBL" id="TNM72379.1"/>
    </source>
</evidence>
<feature type="domain" description="DDH" evidence="1">
    <location>
        <begin position="47"/>
        <end position="185"/>
    </location>
</feature>
<evidence type="ECO:0000259" key="1">
    <source>
        <dbReference type="Pfam" id="PF01368"/>
    </source>
</evidence>
<proteinExistence type="predicted"/>
<dbReference type="Gene3D" id="3.10.310.30">
    <property type="match status" value="1"/>
</dbReference>
<evidence type="ECO:0000259" key="2">
    <source>
        <dbReference type="Pfam" id="PF02272"/>
    </source>
</evidence>
<dbReference type="InterPro" id="IPR001667">
    <property type="entry name" value="DDH_dom"/>
</dbReference>
<dbReference type="SUPFAM" id="SSF64182">
    <property type="entry name" value="DHH phosphoesterases"/>
    <property type="match status" value="1"/>
</dbReference>
<dbReference type="Pfam" id="PF02272">
    <property type="entry name" value="DHHA1"/>
    <property type="match status" value="1"/>
</dbReference>
<protein>
    <submittedName>
        <fullName evidence="3">Bifunctional oligoribonuclease/PAP phosphatase NrnA</fullName>
    </submittedName>
</protein>
<dbReference type="Pfam" id="PF01368">
    <property type="entry name" value="DHH"/>
    <property type="match status" value="1"/>
</dbReference>
<dbReference type="Gene3D" id="3.90.1640.10">
    <property type="entry name" value="inorganic pyrophosphatase (n-terminal core)"/>
    <property type="match status" value="1"/>
</dbReference>
<comment type="caution">
    <text evidence="3">The sequence shown here is derived from an EMBL/GenBank/DDBJ whole genome shotgun (WGS) entry which is preliminary data.</text>
</comment>
<dbReference type="InterPro" id="IPR003156">
    <property type="entry name" value="DHHA1_dom"/>
</dbReference>
<sequence>MHGWSADAVLTLSRYSQRVNVSNGDNHQYQQEVRQVAALLRAHEGPVVVLSHENPDGDALGSLLGLTRALRGLGKTVIAPMDVPRYLRFLPTPGETSGPLTAWPEGALAVVVDVDNNDPGRVAGADLRQFGGEVVNLDHHGTNQRRATAGVVDPSLPAAVMIVADVLNELGVTWTEQLATPLMLGLITDTGSFRFDSVTPQTFVCAAQLLERGAQLGWINDQMGQQPRAYYLLLREVLDTMEFLRGGRVVMARVDEAMLTRAGASWEDVENYVGMLRNSEGADLAVMIKDFGERIKLSLRSRGGVSAQNVAVALGGGGHVSASGASLSEPYPAVRHRLDEAIGAELARVDDPARDMAGHP</sequence>
<organism evidence="3 4">
    <name type="scientific">Deinococcus radiopugnans ATCC 19172</name>
    <dbReference type="NCBI Taxonomy" id="585398"/>
    <lineage>
        <taxon>Bacteria</taxon>
        <taxon>Thermotogati</taxon>
        <taxon>Deinococcota</taxon>
        <taxon>Deinococci</taxon>
        <taxon>Deinococcales</taxon>
        <taxon>Deinococcaceae</taxon>
        <taxon>Deinococcus</taxon>
    </lineage>
</organism>
<feature type="domain" description="DHHA1" evidence="2">
    <location>
        <begin position="251"/>
        <end position="340"/>
    </location>
</feature>
<dbReference type="GO" id="GO:0003676">
    <property type="term" value="F:nucleic acid binding"/>
    <property type="evidence" value="ECO:0007669"/>
    <property type="project" value="InterPro"/>
</dbReference>
<dbReference type="OrthoDB" id="9803668at2"/>
<accession>A0A5C4Y9Y5</accession>
<dbReference type="InterPro" id="IPR051319">
    <property type="entry name" value="Oligoribo/pAp-PDE_c-di-AMP_PDE"/>
</dbReference>
<dbReference type="PANTHER" id="PTHR47618:SF1">
    <property type="entry name" value="BIFUNCTIONAL OLIGORIBONUCLEASE AND PAP PHOSPHATASE NRNA"/>
    <property type="match status" value="1"/>
</dbReference>
<name>A0A5C4Y9Y5_9DEIO</name>
<dbReference type="InterPro" id="IPR038763">
    <property type="entry name" value="DHH_sf"/>
</dbReference>
<evidence type="ECO:0000313" key="4">
    <source>
        <dbReference type="Proteomes" id="UP000313988"/>
    </source>
</evidence>
<dbReference type="Proteomes" id="UP000313988">
    <property type="component" value="Unassembled WGS sequence"/>
</dbReference>
<dbReference type="AlphaFoldDB" id="A0A5C4Y9Y5"/>
<dbReference type="EMBL" id="VDMO01000003">
    <property type="protein sequence ID" value="TNM72379.1"/>
    <property type="molecule type" value="Genomic_DNA"/>
</dbReference>
<gene>
    <name evidence="3" type="ORF">FHR04_03535</name>
</gene>
<reference evidence="3 4" key="1">
    <citation type="submission" date="2019-06" db="EMBL/GenBank/DDBJ databases">
        <title>Genome sequence of Deinococcus radiopugnans ATCC 19172.</title>
        <authorList>
            <person name="Maclea K.S."/>
            <person name="Maynard C.R."/>
        </authorList>
    </citation>
    <scope>NUCLEOTIDE SEQUENCE [LARGE SCALE GENOMIC DNA]</scope>
    <source>
        <strain evidence="3 4">ATCC 19172</strain>
    </source>
</reference>